<reference evidence="2 3" key="1">
    <citation type="submission" date="2015-10" db="EMBL/GenBank/DDBJ databases">
        <title>Draft genome sequence of Streptomyces bungoensis DSM 41781, type strain for the species Streptomyces bungoensis.</title>
        <authorList>
            <person name="Ruckert C."/>
            <person name="Winkler A."/>
            <person name="Kalinowski J."/>
            <person name="Kampfer P."/>
            <person name="Glaeser S."/>
        </authorList>
    </citation>
    <scope>NUCLEOTIDE SEQUENCE [LARGE SCALE GENOMIC DNA]</scope>
    <source>
        <strain evidence="2 3">DSM 41781</strain>
    </source>
</reference>
<feature type="compositionally biased region" description="Basic residues" evidence="1">
    <location>
        <begin position="70"/>
        <end position="89"/>
    </location>
</feature>
<comment type="caution">
    <text evidence="2">The sequence shown here is derived from an EMBL/GenBank/DDBJ whole genome shotgun (WGS) entry which is preliminary data.</text>
</comment>
<keyword evidence="3" id="KW-1185">Reference proteome</keyword>
<evidence type="ECO:0000313" key="3">
    <source>
        <dbReference type="Proteomes" id="UP000053024"/>
    </source>
</evidence>
<protein>
    <submittedName>
        <fullName evidence="2">Uncharacterized protein</fullName>
    </submittedName>
</protein>
<dbReference type="Proteomes" id="UP000053024">
    <property type="component" value="Unassembled WGS sequence"/>
</dbReference>
<dbReference type="RefSeq" id="WP_061920437.1">
    <property type="nucleotide sequence ID" value="NZ_JBEYBH010000006.1"/>
</dbReference>
<evidence type="ECO:0000256" key="1">
    <source>
        <dbReference type="SAM" id="MobiDB-lite"/>
    </source>
</evidence>
<organism evidence="2 3">
    <name type="scientific">Streptomyces bungoensis</name>
    <dbReference type="NCBI Taxonomy" id="285568"/>
    <lineage>
        <taxon>Bacteria</taxon>
        <taxon>Bacillati</taxon>
        <taxon>Actinomycetota</taxon>
        <taxon>Actinomycetes</taxon>
        <taxon>Kitasatosporales</taxon>
        <taxon>Streptomycetaceae</taxon>
        <taxon>Streptomyces</taxon>
    </lineage>
</organism>
<feature type="region of interest" description="Disordered" evidence="1">
    <location>
        <begin position="42"/>
        <end position="89"/>
    </location>
</feature>
<dbReference type="AlphaFoldDB" id="A0A101T563"/>
<name>A0A101T563_9ACTN</name>
<gene>
    <name evidence="2" type="ORF">AQJ66_13095</name>
</gene>
<dbReference type="STRING" id="285568.AQJ66_13095"/>
<proteinExistence type="predicted"/>
<sequence length="89" mass="9640">MATAWNHHPDEYAAGVADSIDKAWSFVDDLYAAAGVPEVDAGEPWKLPIHGGRPVAHSAGTGRRSPAPRGHPRIAIGRRRRRRAPGWAL</sequence>
<evidence type="ECO:0000313" key="2">
    <source>
        <dbReference type="EMBL" id="KUN85879.1"/>
    </source>
</evidence>
<dbReference type="EMBL" id="LMWX01000018">
    <property type="protein sequence ID" value="KUN85879.1"/>
    <property type="molecule type" value="Genomic_DNA"/>
</dbReference>
<accession>A0A101T563</accession>